<dbReference type="AlphaFoldDB" id="A0A078M832"/>
<dbReference type="eggNOG" id="COG3371">
    <property type="taxonomic scope" value="Bacteria"/>
</dbReference>
<feature type="transmembrane region" description="Helical" evidence="1">
    <location>
        <begin position="31"/>
        <end position="51"/>
    </location>
</feature>
<dbReference type="InterPro" id="IPR009339">
    <property type="entry name" value="DUF998"/>
</dbReference>
<evidence type="ECO:0000313" key="2">
    <source>
        <dbReference type="EMBL" id="CEA02415.1"/>
    </source>
</evidence>
<proteinExistence type="predicted"/>
<dbReference type="Proteomes" id="UP000044136">
    <property type="component" value="Unassembled WGS sequence"/>
</dbReference>
<feature type="transmembrane region" description="Helical" evidence="1">
    <location>
        <begin position="145"/>
        <end position="170"/>
    </location>
</feature>
<reference evidence="2 3" key="1">
    <citation type="submission" date="2014-07" db="EMBL/GenBank/DDBJ databases">
        <authorList>
            <person name="Urmite Genomes Urmite Genomes"/>
        </authorList>
    </citation>
    <scope>NUCLEOTIDE SEQUENCE [LARGE SCALE GENOMIC DNA]</scope>
    <source>
        <strain evidence="2 3">13MG44_air</strain>
    </source>
</reference>
<dbReference type="RefSeq" id="WP_052108920.1">
    <property type="nucleotide sequence ID" value="NZ_CCSE01000001.1"/>
</dbReference>
<protein>
    <recommendedName>
        <fullName evidence="4">DUF998 domain-containing protein</fullName>
    </recommendedName>
</protein>
<keyword evidence="1" id="KW-0812">Transmembrane</keyword>
<organism evidence="2 3">
    <name type="scientific">Jeotgalicoccus saudimassiliensis</name>
    <dbReference type="NCBI Taxonomy" id="1461582"/>
    <lineage>
        <taxon>Bacteria</taxon>
        <taxon>Bacillati</taxon>
        <taxon>Bacillota</taxon>
        <taxon>Bacilli</taxon>
        <taxon>Bacillales</taxon>
        <taxon>Staphylococcaceae</taxon>
        <taxon>Jeotgalicoccus</taxon>
    </lineage>
</organism>
<dbReference type="HOGENOM" id="CLU_094196_0_0_9"/>
<dbReference type="STRING" id="1461582.BN1048_01707"/>
<name>A0A078M832_9STAP</name>
<dbReference type="Pfam" id="PF06197">
    <property type="entry name" value="DUF998"/>
    <property type="match status" value="1"/>
</dbReference>
<keyword evidence="1" id="KW-0472">Membrane</keyword>
<feature type="transmembrane region" description="Helical" evidence="1">
    <location>
        <begin position="182"/>
        <end position="201"/>
    </location>
</feature>
<keyword evidence="1" id="KW-1133">Transmembrane helix</keyword>
<keyword evidence="3" id="KW-1185">Reference proteome</keyword>
<accession>A0A078M832</accession>
<gene>
    <name evidence="2" type="ORF">BN1048_01707</name>
</gene>
<feature type="transmembrane region" description="Helical" evidence="1">
    <location>
        <begin position="121"/>
        <end position="139"/>
    </location>
</feature>
<sequence>MSYIFMGILTVTLLITALVLKDKYEFTKTIGALSWIALSLYFIVEFIVIRASTASYNFLKQPMSDLGVTICGIDTYELAAYEICSPAHLAMNWTFTLTGIAVFTGAIFLHRFWPDNMKTKTATVLLVIFGISYSISGIFPADINFLVHTFASLPGMFVQIPALIIIGRAIKSTMPKLSKWTYFCLVLNLLSLLFIFLQPVFPELPGGLIQRVLYGSVWLWMIVTGIVLLNKSVQRK</sequence>
<dbReference type="EMBL" id="CCSE01000001">
    <property type="protein sequence ID" value="CEA02415.1"/>
    <property type="molecule type" value="Genomic_DNA"/>
</dbReference>
<feature type="transmembrane region" description="Helical" evidence="1">
    <location>
        <begin position="89"/>
        <end position="109"/>
    </location>
</feature>
<evidence type="ECO:0000256" key="1">
    <source>
        <dbReference type="SAM" id="Phobius"/>
    </source>
</evidence>
<evidence type="ECO:0008006" key="4">
    <source>
        <dbReference type="Google" id="ProtNLM"/>
    </source>
</evidence>
<dbReference type="OrthoDB" id="2388530at2"/>
<feature type="transmembrane region" description="Helical" evidence="1">
    <location>
        <begin position="213"/>
        <end position="230"/>
    </location>
</feature>
<evidence type="ECO:0000313" key="3">
    <source>
        <dbReference type="Proteomes" id="UP000044136"/>
    </source>
</evidence>